<accession>A0A6I4W1E6</accession>
<reference evidence="1 2" key="1">
    <citation type="submission" date="2019-12" db="EMBL/GenBank/DDBJ databases">
        <title>Whole-genome analyses of novel actinobacteria.</title>
        <authorList>
            <person name="Sahin N."/>
            <person name="Saygin H."/>
        </authorList>
    </citation>
    <scope>NUCLEOTIDE SEQUENCE [LARGE SCALE GENOMIC DNA]</scope>
    <source>
        <strain evidence="1 2">KC615</strain>
    </source>
</reference>
<organism evidence="1 2">
    <name type="scientific">Shimazuella alba</name>
    <dbReference type="NCBI Taxonomy" id="2690964"/>
    <lineage>
        <taxon>Bacteria</taxon>
        <taxon>Bacillati</taxon>
        <taxon>Bacillota</taxon>
        <taxon>Bacilli</taxon>
        <taxon>Bacillales</taxon>
        <taxon>Thermoactinomycetaceae</taxon>
        <taxon>Shimazuella</taxon>
    </lineage>
</organism>
<comment type="caution">
    <text evidence="1">The sequence shown here is derived from an EMBL/GenBank/DDBJ whole genome shotgun (WGS) entry which is preliminary data.</text>
</comment>
<evidence type="ECO:0000313" key="2">
    <source>
        <dbReference type="Proteomes" id="UP000430692"/>
    </source>
</evidence>
<dbReference type="EMBL" id="WUUL01000006">
    <property type="protein sequence ID" value="MXQ54072.1"/>
    <property type="molecule type" value="Genomic_DNA"/>
</dbReference>
<keyword evidence="2" id="KW-1185">Reference proteome</keyword>
<protein>
    <submittedName>
        <fullName evidence="1">Uncharacterized protein</fullName>
    </submittedName>
</protein>
<dbReference type="AlphaFoldDB" id="A0A6I4W1E6"/>
<dbReference type="Proteomes" id="UP000430692">
    <property type="component" value="Unassembled WGS sequence"/>
</dbReference>
<sequence>MAQGRVDIRPVKINYADNVKFIDGIAVWGNGQGGVSYIGNVESAK</sequence>
<dbReference type="RefSeq" id="WP_160801434.1">
    <property type="nucleotide sequence ID" value="NZ_WUUL01000006.1"/>
</dbReference>
<name>A0A6I4W1E6_9BACL</name>
<proteinExistence type="predicted"/>
<evidence type="ECO:0000313" key="1">
    <source>
        <dbReference type="EMBL" id="MXQ54072.1"/>
    </source>
</evidence>
<gene>
    <name evidence="1" type="ORF">GSM42_10150</name>
</gene>